<dbReference type="EMBL" id="JAQQWI010000002">
    <property type="protein sequence ID" value="KAK8037486.1"/>
    <property type="molecule type" value="Genomic_DNA"/>
</dbReference>
<dbReference type="Proteomes" id="UP001396898">
    <property type="component" value="Unassembled WGS sequence"/>
</dbReference>
<accession>A0ABR1ST40</accession>
<comment type="caution">
    <text evidence="1">The sequence shown here is derived from an EMBL/GenBank/DDBJ whole genome shotgun (WGS) entry which is preliminary data.</text>
</comment>
<protein>
    <submittedName>
        <fullName evidence="1">Uncharacterized protein</fullName>
    </submittedName>
</protein>
<reference evidence="1 2" key="1">
    <citation type="submission" date="2023-01" db="EMBL/GenBank/DDBJ databases">
        <title>Analysis of 21 Apiospora genomes using comparative genomics revels a genus with tremendous synthesis potential of carbohydrate active enzymes and secondary metabolites.</title>
        <authorList>
            <person name="Sorensen T."/>
        </authorList>
    </citation>
    <scope>NUCLEOTIDE SEQUENCE [LARGE SCALE GENOMIC DNA]</scope>
    <source>
        <strain evidence="1 2">CBS 20057</strain>
    </source>
</reference>
<evidence type="ECO:0000313" key="1">
    <source>
        <dbReference type="EMBL" id="KAK8037486.1"/>
    </source>
</evidence>
<name>A0ABR1ST40_9PEZI</name>
<keyword evidence="2" id="KW-1185">Reference proteome</keyword>
<sequence length="266" mass="27027">MIRLIEVDELKKPDVSIPIEDTEEDPETTVVVSLEGGTSGAVPVSAVEAVILGSGSGGANVEVAISLPLVLTLGNPEVAVVCDPVMVFDAEAVSTVLLVVILPKGYGVEVEDNPVVFRPIELEYDPSCELAPGAVGLPCPEGPGGGVSEPGLVVVPTTPFVDEENDTEPVGPPTITVVLKVGNGAGVKVDSIELTEEAVLDPTVDCGEGEIDPEPAEGPVSDALLGLVNGNGGDIPDADPELVTGIGDSEPVKVPAVVVMKTFVSV</sequence>
<gene>
    <name evidence="1" type="ORF">PG991_000832</name>
</gene>
<proteinExistence type="predicted"/>
<organism evidence="1 2">
    <name type="scientific">Apiospora marii</name>
    <dbReference type="NCBI Taxonomy" id="335849"/>
    <lineage>
        <taxon>Eukaryota</taxon>
        <taxon>Fungi</taxon>
        <taxon>Dikarya</taxon>
        <taxon>Ascomycota</taxon>
        <taxon>Pezizomycotina</taxon>
        <taxon>Sordariomycetes</taxon>
        <taxon>Xylariomycetidae</taxon>
        <taxon>Amphisphaeriales</taxon>
        <taxon>Apiosporaceae</taxon>
        <taxon>Apiospora</taxon>
    </lineage>
</organism>
<evidence type="ECO:0000313" key="2">
    <source>
        <dbReference type="Proteomes" id="UP001396898"/>
    </source>
</evidence>